<reference evidence="7" key="1">
    <citation type="journal article" date="2020" name="Stud. Mycol.">
        <title>101 Dothideomycetes genomes: a test case for predicting lifestyles and emergence of pathogens.</title>
        <authorList>
            <person name="Haridas S."/>
            <person name="Albert R."/>
            <person name="Binder M."/>
            <person name="Bloem J."/>
            <person name="Labutti K."/>
            <person name="Salamov A."/>
            <person name="Andreopoulos B."/>
            <person name="Baker S."/>
            <person name="Barry K."/>
            <person name="Bills G."/>
            <person name="Bluhm B."/>
            <person name="Cannon C."/>
            <person name="Castanera R."/>
            <person name="Culley D."/>
            <person name="Daum C."/>
            <person name="Ezra D."/>
            <person name="Gonzalez J."/>
            <person name="Henrissat B."/>
            <person name="Kuo A."/>
            <person name="Liang C."/>
            <person name="Lipzen A."/>
            <person name="Lutzoni F."/>
            <person name="Magnuson J."/>
            <person name="Mondo S."/>
            <person name="Nolan M."/>
            <person name="Ohm R."/>
            <person name="Pangilinan J."/>
            <person name="Park H.-J."/>
            <person name="Ramirez L."/>
            <person name="Alfaro M."/>
            <person name="Sun H."/>
            <person name="Tritt A."/>
            <person name="Yoshinaga Y."/>
            <person name="Zwiers L.-H."/>
            <person name="Turgeon B."/>
            <person name="Goodwin S."/>
            <person name="Spatafora J."/>
            <person name="Crous P."/>
            <person name="Grigoriev I."/>
        </authorList>
    </citation>
    <scope>NUCLEOTIDE SEQUENCE</scope>
    <source>
        <strain evidence="7">CBS 133067</strain>
    </source>
</reference>
<feature type="transmembrane region" description="Helical" evidence="6">
    <location>
        <begin position="251"/>
        <end position="271"/>
    </location>
</feature>
<feature type="transmembrane region" description="Helical" evidence="6">
    <location>
        <begin position="122"/>
        <end position="143"/>
    </location>
</feature>
<dbReference type="EMBL" id="ML978143">
    <property type="protein sequence ID" value="KAF2092705.1"/>
    <property type="molecule type" value="Genomic_DNA"/>
</dbReference>
<keyword evidence="8" id="KW-1185">Reference proteome</keyword>
<dbReference type="AlphaFoldDB" id="A0A9P4I0I2"/>
<sequence>MGSINRDGAGNQSRFRRYIKKFEVAQSKNGTYANDQYTNPDLVPMDKTRRTWGWQAYVTYWMTSGFAIYNYSTGSALIGFGLSGPQAIGASIFSPVVLAFLCVLCGWVGCTHHITYTAASRMAWGMRGTYFAVAIRVMPGLIWDGIEAFWGGQAISTCIGTWSLTWANWHYPLADGTLELRDLIGFFLYYIVFLVTMWFPPEKLYRPFLVSCIGFCITVFGLLIWSVHAAGGAGYYFSKDYTPDLTLGDSVPWAVVYGATAVLGNMAVITLGQSDWCRFSATGARAPMLAQFFACPTFTFIICTLGIIITSAASNVLGEAYWQPYLLLREIQAHYNNSARSRAAVFFASATCAYAQVCVNIILNSVASAMDLTSYAPKWINIRRGAYLIAAVGLAVNPWQITTTAATFITVLNGFGIFYGPCSGILVADYWIVRKKLIKMDDLYRGNSDSIYWYYKGFNWRAFAAFCIAIAPAMPGYIMGASNIGGGLNAWIKLSRLGFLTGFFISVLMYWLMNLVSPPPGLGEGTNHHDEDTLVLPSGYRQDRPSQGKYSIIIDGEDVAEDVAVSSDVFASEKGAEANMKAYAV</sequence>
<feature type="transmembrane region" description="Helical" evidence="6">
    <location>
        <begin position="453"/>
        <end position="474"/>
    </location>
</feature>
<dbReference type="OrthoDB" id="2018619at2759"/>
<evidence type="ECO:0000256" key="1">
    <source>
        <dbReference type="ARBA" id="ARBA00004141"/>
    </source>
</evidence>
<gene>
    <name evidence="7" type="ORF">NA57DRAFT_69632</name>
</gene>
<keyword evidence="3 6" id="KW-0812">Transmembrane</keyword>
<evidence type="ECO:0008006" key="9">
    <source>
        <dbReference type="Google" id="ProtNLM"/>
    </source>
</evidence>
<keyword evidence="5 6" id="KW-0472">Membrane</keyword>
<name>A0A9P4I0I2_9PEZI</name>
<feature type="transmembrane region" description="Helical" evidence="6">
    <location>
        <begin position="384"/>
        <end position="401"/>
    </location>
</feature>
<feature type="transmembrane region" description="Helical" evidence="6">
    <location>
        <begin position="57"/>
        <end position="82"/>
    </location>
</feature>
<comment type="caution">
    <text evidence="7">The sequence shown here is derived from an EMBL/GenBank/DDBJ whole genome shotgun (WGS) entry which is preliminary data.</text>
</comment>
<evidence type="ECO:0000256" key="6">
    <source>
        <dbReference type="SAM" id="Phobius"/>
    </source>
</evidence>
<evidence type="ECO:0000256" key="4">
    <source>
        <dbReference type="ARBA" id="ARBA00022989"/>
    </source>
</evidence>
<evidence type="ECO:0000256" key="5">
    <source>
        <dbReference type="ARBA" id="ARBA00023136"/>
    </source>
</evidence>
<dbReference type="Pfam" id="PF02133">
    <property type="entry name" value="Transp_cyt_pur"/>
    <property type="match status" value="1"/>
</dbReference>
<accession>A0A9P4I0I2</accession>
<feature type="transmembrane region" description="Helical" evidence="6">
    <location>
        <begin position="183"/>
        <end position="201"/>
    </location>
</feature>
<keyword evidence="4 6" id="KW-1133">Transmembrane helix</keyword>
<comment type="similarity">
    <text evidence="2">Belongs to the purine-cytosine permease (2.A.39) family.</text>
</comment>
<feature type="transmembrane region" description="Helical" evidence="6">
    <location>
        <begin position="208"/>
        <end position="231"/>
    </location>
</feature>
<dbReference type="PANTHER" id="PTHR30618">
    <property type="entry name" value="NCS1 FAMILY PURINE/PYRIMIDINE TRANSPORTER"/>
    <property type="match status" value="1"/>
</dbReference>
<evidence type="ECO:0000256" key="2">
    <source>
        <dbReference type="ARBA" id="ARBA00008974"/>
    </source>
</evidence>
<dbReference type="Gene3D" id="1.10.4160.10">
    <property type="entry name" value="Hydantoin permease"/>
    <property type="match status" value="1"/>
</dbReference>
<proteinExistence type="inferred from homology"/>
<dbReference type="GO" id="GO:0015205">
    <property type="term" value="F:nucleobase transmembrane transporter activity"/>
    <property type="evidence" value="ECO:0007669"/>
    <property type="project" value="TreeGrafter"/>
</dbReference>
<evidence type="ECO:0000313" key="8">
    <source>
        <dbReference type="Proteomes" id="UP000799772"/>
    </source>
</evidence>
<dbReference type="GO" id="GO:0005886">
    <property type="term" value="C:plasma membrane"/>
    <property type="evidence" value="ECO:0007669"/>
    <property type="project" value="TreeGrafter"/>
</dbReference>
<evidence type="ECO:0000256" key="3">
    <source>
        <dbReference type="ARBA" id="ARBA00022692"/>
    </source>
</evidence>
<organism evidence="7 8">
    <name type="scientific">Rhizodiscina lignyota</name>
    <dbReference type="NCBI Taxonomy" id="1504668"/>
    <lineage>
        <taxon>Eukaryota</taxon>
        <taxon>Fungi</taxon>
        <taxon>Dikarya</taxon>
        <taxon>Ascomycota</taxon>
        <taxon>Pezizomycotina</taxon>
        <taxon>Dothideomycetes</taxon>
        <taxon>Pleosporomycetidae</taxon>
        <taxon>Aulographales</taxon>
        <taxon>Rhizodiscinaceae</taxon>
        <taxon>Rhizodiscina</taxon>
    </lineage>
</organism>
<feature type="transmembrane region" description="Helical" evidence="6">
    <location>
        <begin position="292"/>
        <end position="317"/>
    </location>
</feature>
<comment type="subcellular location">
    <subcellularLocation>
        <location evidence="1">Membrane</location>
        <topology evidence="1">Multi-pass membrane protein</topology>
    </subcellularLocation>
</comment>
<protein>
    <recommendedName>
        <fullName evidence="9">Uracil permease</fullName>
    </recommendedName>
</protein>
<feature type="transmembrane region" description="Helical" evidence="6">
    <location>
        <begin position="343"/>
        <end position="363"/>
    </location>
</feature>
<dbReference type="PANTHER" id="PTHR30618:SF15">
    <property type="entry name" value="NICOTINAMIDE RIBOSIDE TRANSPORTER 1-RELATED"/>
    <property type="match status" value="1"/>
</dbReference>
<feature type="transmembrane region" description="Helical" evidence="6">
    <location>
        <begin position="88"/>
        <end position="110"/>
    </location>
</feature>
<dbReference type="InterPro" id="IPR045225">
    <property type="entry name" value="Uracil/uridine/allantoin_perm"/>
</dbReference>
<dbReference type="Proteomes" id="UP000799772">
    <property type="component" value="Unassembled WGS sequence"/>
</dbReference>
<feature type="transmembrane region" description="Helical" evidence="6">
    <location>
        <begin position="407"/>
        <end position="432"/>
    </location>
</feature>
<feature type="transmembrane region" description="Helical" evidence="6">
    <location>
        <begin position="494"/>
        <end position="513"/>
    </location>
</feature>
<dbReference type="InterPro" id="IPR001248">
    <property type="entry name" value="Pur-cyt_permease"/>
</dbReference>
<evidence type="ECO:0000313" key="7">
    <source>
        <dbReference type="EMBL" id="KAF2092705.1"/>
    </source>
</evidence>